<keyword evidence="4" id="KW-1185">Reference proteome</keyword>
<dbReference type="GeneID" id="20209242"/>
<dbReference type="KEGG" id="hro:HELRODRAFT_183841"/>
<dbReference type="HOGENOM" id="CLU_1588271_0_0_1"/>
<dbReference type="CTD" id="20209242"/>
<evidence type="ECO:0000313" key="4">
    <source>
        <dbReference type="Proteomes" id="UP000015101"/>
    </source>
</evidence>
<feature type="region of interest" description="Disordered" evidence="1">
    <location>
        <begin position="29"/>
        <end position="168"/>
    </location>
</feature>
<dbReference type="RefSeq" id="XP_009012104.1">
    <property type="nucleotide sequence ID" value="XM_009013856.1"/>
</dbReference>
<evidence type="ECO:0000313" key="2">
    <source>
        <dbReference type="EMBL" id="ESO09795.1"/>
    </source>
</evidence>
<dbReference type="Proteomes" id="UP000015101">
    <property type="component" value="Unassembled WGS sequence"/>
</dbReference>
<dbReference type="EMBL" id="AMQM01009030">
    <property type="status" value="NOT_ANNOTATED_CDS"/>
    <property type="molecule type" value="Genomic_DNA"/>
</dbReference>
<dbReference type="InParanoid" id="T1FK93"/>
<sequence>MSLVNETTTTTTNSTEVVVPPSMFAIPKIDTVSRPGTQEIRKRSAHQPVTLDTSETSSEEENFEGLEELELGDESEVESSNVEEKKNFVTQVPEEDKSKLPQLLQQPQKHSKSHKDKEHSASRNSKAIADDHRRHTDEHNKQSDEHKPKKGKSKKSSQRSDNRYSCLK</sequence>
<organism evidence="3 4">
    <name type="scientific">Helobdella robusta</name>
    <name type="common">Californian leech</name>
    <dbReference type="NCBI Taxonomy" id="6412"/>
    <lineage>
        <taxon>Eukaryota</taxon>
        <taxon>Metazoa</taxon>
        <taxon>Spiralia</taxon>
        <taxon>Lophotrochozoa</taxon>
        <taxon>Annelida</taxon>
        <taxon>Clitellata</taxon>
        <taxon>Hirudinea</taxon>
        <taxon>Rhynchobdellida</taxon>
        <taxon>Glossiphoniidae</taxon>
        <taxon>Helobdella</taxon>
    </lineage>
</organism>
<gene>
    <name evidence="3" type="primary">20209242</name>
    <name evidence="2" type="ORF">HELRODRAFT_183841</name>
</gene>
<reference evidence="2 4" key="2">
    <citation type="journal article" date="2013" name="Nature">
        <title>Insights into bilaterian evolution from three spiralian genomes.</title>
        <authorList>
            <person name="Simakov O."/>
            <person name="Marletaz F."/>
            <person name="Cho S.J."/>
            <person name="Edsinger-Gonzales E."/>
            <person name="Havlak P."/>
            <person name="Hellsten U."/>
            <person name="Kuo D.H."/>
            <person name="Larsson T."/>
            <person name="Lv J."/>
            <person name="Arendt D."/>
            <person name="Savage R."/>
            <person name="Osoegawa K."/>
            <person name="de Jong P."/>
            <person name="Grimwood J."/>
            <person name="Chapman J.A."/>
            <person name="Shapiro H."/>
            <person name="Aerts A."/>
            <person name="Otillar R.P."/>
            <person name="Terry A.Y."/>
            <person name="Boore J.L."/>
            <person name="Grigoriev I.V."/>
            <person name="Lindberg D.R."/>
            <person name="Seaver E.C."/>
            <person name="Weisblat D.A."/>
            <person name="Putnam N.H."/>
            <person name="Rokhsar D.S."/>
        </authorList>
    </citation>
    <scope>NUCLEOTIDE SEQUENCE</scope>
</reference>
<dbReference type="EMBL" id="KB095911">
    <property type="protein sequence ID" value="ESO09795.1"/>
    <property type="molecule type" value="Genomic_DNA"/>
</dbReference>
<protein>
    <submittedName>
        <fullName evidence="2 3">Uncharacterized protein</fullName>
    </submittedName>
</protein>
<feature type="compositionally biased region" description="Basic residues" evidence="1">
    <location>
        <begin position="148"/>
        <end position="157"/>
    </location>
</feature>
<accession>T1FK93</accession>
<evidence type="ECO:0000313" key="3">
    <source>
        <dbReference type="EnsemblMetazoa" id="HelroP183841"/>
    </source>
</evidence>
<reference evidence="4" key="1">
    <citation type="submission" date="2012-12" db="EMBL/GenBank/DDBJ databases">
        <authorList>
            <person name="Hellsten U."/>
            <person name="Grimwood J."/>
            <person name="Chapman J.A."/>
            <person name="Shapiro H."/>
            <person name="Aerts A."/>
            <person name="Otillar R.P."/>
            <person name="Terry A.Y."/>
            <person name="Boore J.L."/>
            <person name="Simakov O."/>
            <person name="Marletaz F."/>
            <person name="Cho S.-J."/>
            <person name="Edsinger-Gonzales E."/>
            <person name="Havlak P."/>
            <person name="Kuo D.-H."/>
            <person name="Larsson T."/>
            <person name="Lv J."/>
            <person name="Arendt D."/>
            <person name="Savage R."/>
            <person name="Osoegawa K."/>
            <person name="de Jong P."/>
            <person name="Lindberg D.R."/>
            <person name="Seaver E.C."/>
            <person name="Weisblat D.A."/>
            <person name="Putnam N.H."/>
            <person name="Grigoriev I.V."/>
            <person name="Rokhsar D.S."/>
        </authorList>
    </citation>
    <scope>NUCLEOTIDE SEQUENCE</scope>
</reference>
<name>T1FK93_HELRO</name>
<proteinExistence type="predicted"/>
<dbReference type="EnsemblMetazoa" id="HelroT183841">
    <property type="protein sequence ID" value="HelroP183841"/>
    <property type="gene ID" value="HelroG183841"/>
</dbReference>
<feature type="compositionally biased region" description="Acidic residues" evidence="1">
    <location>
        <begin position="57"/>
        <end position="77"/>
    </location>
</feature>
<evidence type="ECO:0000256" key="1">
    <source>
        <dbReference type="SAM" id="MobiDB-lite"/>
    </source>
</evidence>
<dbReference type="AlphaFoldDB" id="T1FK93"/>
<reference evidence="3" key="3">
    <citation type="submission" date="2015-06" db="UniProtKB">
        <authorList>
            <consortium name="EnsemblMetazoa"/>
        </authorList>
    </citation>
    <scope>IDENTIFICATION</scope>
</reference>
<feature type="compositionally biased region" description="Basic and acidic residues" evidence="1">
    <location>
        <begin position="128"/>
        <end position="147"/>
    </location>
</feature>